<proteinExistence type="predicted"/>
<sequence length="106" mass="11910">MENKPDRVPDSIDKAFGLLDHALDVFHDKVLRPIFLAARTIAFGFVLFSFGVAVLVALLIGLVRFLNIYCFAGREWLSYLSLGTILIASGLFVWRSRKPVPQRKSS</sequence>
<organism evidence="2">
    <name type="scientific">freshwater metagenome</name>
    <dbReference type="NCBI Taxonomy" id="449393"/>
    <lineage>
        <taxon>unclassified sequences</taxon>
        <taxon>metagenomes</taxon>
        <taxon>ecological metagenomes</taxon>
    </lineage>
</organism>
<keyword evidence="1" id="KW-1133">Transmembrane helix</keyword>
<feature type="transmembrane region" description="Helical" evidence="1">
    <location>
        <begin position="76"/>
        <end position="94"/>
    </location>
</feature>
<feature type="transmembrane region" description="Helical" evidence="1">
    <location>
        <begin position="41"/>
        <end position="64"/>
    </location>
</feature>
<evidence type="ECO:0000313" key="2">
    <source>
        <dbReference type="EMBL" id="CAB4789352.1"/>
    </source>
</evidence>
<gene>
    <name evidence="2" type="ORF">UFOPK2958_01050</name>
</gene>
<dbReference type="EMBL" id="CAFAAB010000125">
    <property type="protein sequence ID" value="CAB4789352.1"/>
    <property type="molecule type" value="Genomic_DNA"/>
</dbReference>
<name>A0A6J6WX08_9ZZZZ</name>
<keyword evidence="1" id="KW-0472">Membrane</keyword>
<keyword evidence="1" id="KW-0812">Transmembrane</keyword>
<accession>A0A6J6WX08</accession>
<dbReference type="AlphaFoldDB" id="A0A6J6WX08"/>
<evidence type="ECO:0000256" key="1">
    <source>
        <dbReference type="SAM" id="Phobius"/>
    </source>
</evidence>
<protein>
    <submittedName>
        <fullName evidence="2">Unannotated protein</fullName>
    </submittedName>
</protein>
<reference evidence="2" key="1">
    <citation type="submission" date="2020-05" db="EMBL/GenBank/DDBJ databases">
        <authorList>
            <person name="Chiriac C."/>
            <person name="Salcher M."/>
            <person name="Ghai R."/>
            <person name="Kavagutti S V."/>
        </authorList>
    </citation>
    <scope>NUCLEOTIDE SEQUENCE</scope>
</reference>